<keyword evidence="1" id="KW-1133">Transmembrane helix</keyword>
<dbReference type="Proteomes" id="UP000033070">
    <property type="component" value="Chromosome"/>
</dbReference>
<gene>
    <name evidence="2" type="ORF">OYT1_ch1038</name>
</gene>
<dbReference type="RefSeq" id="WP_062627394.1">
    <property type="nucleotide sequence ID" value="NZ_AP018738.1"/>
</dbReference>
<dbReference type="AlphaFoldDB" id="A0A2Z6GAS5"/>
<dbReference type="PANTHER" id="PTHR32063">
    <property type="match status" value="1"/>
</dbReference>
<feature type="transmembrane region" description="Helical" evidence="1">
    <location>
        <begin position="464"/>
        <end position="493"/>
    </location>
</feature>
<dbReference type="EMBL" id="AP018738">
    <property type="protein sequence ID" value="BBE50598.1"/>
    <property type="molecule type" value="Genomic_DNA"/>
</dbReference>
<keyword evidence="3" id="KW-1185">Reference proteome</keyword>
<feature type="transmembrane region" description="Helical" evidence="1">
    <location>
        <begin position="859"/>
        <end position="876"/>
    </location>
</feature>
<dbReference type="Gene3D" id="3.30.70.1440">
    <property type="entry name" value="Multidrug efflux transporter AcrB pore domain"/>
    <property type="match status" value="1"/>
</dbReference>
<feature type="transmembrane region" description="Helical" evidence="1">
    <location>
        <begin position="883"/>
        <end position="903"/>
    </location>
</feature>
<evidence type="ECO:0000313" key="2">
    <source>
        <dbReference type="EMBL" id="BBE50598.1"/>
    </source>
</evidence>
<dbReference type="Gene3D" id="1.20.1640.10">
    <property type="entry name" value="Multidrug efflux transporter AcrB transmembrane domain"/>
    <property type="match status" value="2"/>
</dbReference>
<dbReference type="SUPFAM" id="SSF82714">
    <property type="entry name" value="Multidrug efflux transporter AcrB TolC docking domain, DN and DC subdomains"/>
    <property type="match status" value="2"/>
</dbReference>
<reference evidence="2 3" key="1">
    <citation type="submission" date="2018-06" db="EMBL/GenBank/DDBJ databases">
        <title>OYT1 Genome Sequencing.</title>
        <authorList>
            <person name="Kato S."/>
            <person name="Itoh T."/>
            <person name="Ohkuma M."/>
        </authorList>
    </citation>
    <scope>NUCLEOTIDE SEQUENCE [LARGE SCALE GENOMIC DNA]</scope>
    <source>
        <strain evidence="2 3">OYT1</strain>
    </source>
</reference>
<dbReference type="SUPFAM" id="SSF82866">
    <property type="entry name" value="Multidrug efflux transporter AcrB transmembrane domain"/>
    <property type="match status" value="2"/>
</dbReference>
<dbReference type="PANTHER" id="PTHR32063:SF18">
    <property type="entry name" value="CATION EFFLUX SYSTEM PROTEIN"/>
    <property type="match status" value="1"/>
</dbReference>
<feature type="transmembrane region" description="Helical" evidence="1">
    <location>
        <begin position="390"/>
        <end position="414"/>
    </location>
</feature>
<dbReference type="Gene3D" id="3.30.70.1430">
    <property type="entry name" value="Multidrug efflux transporter AcrB pore domain"/>
    <property type="match status" value="2"/>
</dbReference>
<feature type="transmembrane region" description="Helical" evidence="1">
    <location>
        <begin position="364"/>
        <end position="384"/>
    </location>
</feature>
<organism evidence="2 3">
    <name type="scientific">Ferriphaselus amnicola</name>
    <dbReference type="NCBI Taxonomy" id="1188319"/>
    <lineage>
        <taxon>Bacteria</taxon>
        <taxon>Pseudomonadati</taxon>
        <taxon>Pseudomonadota</taxon>
        <taxon>Betaproteobacteria</taxon>
        <taxon>Nitrosomonadales</taxon>
        <taxon>Gallionellaceae</taxon>
        <taxon>Ferriphaselus</taxon>
    </lineage>
</organism>
<feature type="transmembrane region" description="Helical" evidence="1">
    <location>
        <begin position="526"/>
        <end position="544"/>
    </location>
</feature>
<feature type="transmembrane region" description="Helical" evidence="1">
    <location>
        <begin position="17"/>
        <end position="36"/>
    </location>
</feature>
<dbReference type="KEGG" id="fam:OYT1_ch1038"/>
<dbReference type="InterPro" id="IPR027463">
    <property type="entry name" value="AcrB_DN_DC_subdom"/>
</dbReference>
<dbReference type="STRING" id="1188319.OYT1_02285"/>
<dbReference type="GO" id="GO:0042910">
    <property type="term" value="F:xenobiotic transmembrane transporter activity"/>
    <property type="evidence" value="ECO:0007669"/>
    <property type="project" value="TreeGrafter"/>
</dbReference>
<dbReference type="PRINTS" id="PR00702">
    <property type="entry name" value="ACRIFLAVINRP"/>
</dbReference>
<evidence type="ECO:0000256" key="1">
    <source>
        <dbReference type="SAM" id="Phobius"/>
    </source>
</evidence>
<name>A0A2Z6GAS5_9PROT</name>
<accession>A0A2Z6GAS5</accession>
<feature type="transmembrane region" description="Helical" evidence="1">
    <location>
        <begin position="983"/>
        <end position="1005"/>
    </location>
</feature>
<dbReference type="InterPro" id="IPR001036">
    <property type="entry name" value="Acrflvin-R"/>
</dbReference>
<dbReference type="OrthoDB" id="9757940at2"/>
<keyword evidence="1" id="KW-0812">Transmembrane</keyword>
<feature type="transmembrane region" description="Helical" evidence="1">
    <location>
        <begin position="958"/>
        <end position="977"/>
    </location>
</feature>
<feature type="transmembrane region" description="Helical" evidence="1">
    <location>
        <begin position="426"/>
        <end position="452"/>
    </location>
</feature>
<sequence length="1014" mass="111669">MSKRGNLTALALGQRELSWFFIALIGIAGLLSYFQLGQREDPDFTFRGMVVRTMWPGATTQQVDEQVTQRIVKKLQEVPYYLEAFSYSRSGESIIILKLQDNAPRDQVSDLWYQVRKKVGDIKHTLPPEVQGPSFDDEYGDVFGSIYAFTGDGFSLAELRGYVEHVQAHLVNLPDVAKVSLIGVQPEQISINLSNQKLATLGIPPLAIAQALQQQNIVQDAGRLQAGDFSVPLRVRGEFQSLDELRAMPLRVKGRTLRLADIAEITRGYQDPPEITMHYAGKPAIGLAISMKPRGDVLRLGQDLNREMDAFHARLPIGVEFARVSDQPAVVKGAVGEFMSSFLEAVAIVLVVSFVSLGLRAGLVVAVTIPLVVAATFLLMRIFHIDLHRISTGALIIALGLLVDDAMIVVEMMVRKLQEGYDKTKAATFAYSATVFPMLSGTLVTAAGFLPIGTAQSSTGEYTFAMFAVVTIALIVSWVAAIFVTPLAGYWLLKSHAGHGHEVFDTPFYRRLRGVIEWCLDNRKRVILATLGLFVLGAVGMKFTEKQFFPSSNRVELLVQVWLPEGASIRATEREAAKVEALLSADKDIVSYVTYAGYGSPRFFLSLDQQMYRPNFAQLVVLTRDMPARERVLAKLKKSFDDDFPGVRGRVQRVPLGPPVTYPVEFRVLGDDLPTLKKLGDQMAELMRTDVRLRDVHPDWGVQTPMLRVDVDQDKARVAGVTSQDVARTLRNAVDGLPIGQFREADQLIDIVLRAPAKEREQLEQVSALQVPSAYGGTVPLAQVAHIAYVLEEPIIWRKNRDISLSVRSDIIEGVQATDVAIDLNQKMDTLRAKLPPGYRIEAGGEMGENSGAQDSINAGMPLMLAVILGVLMIQLKSLSRTVMVLITAPLGIIGVALALLVFHKPFGFVAMLGTIALGGMIMRNTVILIDQIRQNKLEGMTPWDAVCDATVRRFRPIMLTSAAAILAMIPLTRSVLWGPMAYAIMGGLLVATLMTVLFVPALYASWHKVRRTV</sequence>
<dbReference type="Gene3D" id="3.30.2090.10">
    <property type="entry name" value="Multidrug efflux transporter AcrB TolC docking domain, DN and DC subdomains"/>
    <property type="match status" value="2"/>
</dbReference>
<feature type="transmembrane region" description="Helical" evidence="1">
    <location>
        <begin position="909"/>
        <end position="930"/>
    </location>
</feature>
<proteinExistence type="predicted"/>
<dbReference type="Pfam" id="PF00873">
    <property type="entry name" value="ACR_tran"/>
    <property type="match status" value="1"/>
</dbReference>
<dbReference type="GO" id="GO:0005886">
    <property type="term" value="C:plasma membrane"/>
    <property type="evidence" value="ECO:0007669"/>
    <property type="project" value="TreeGrafter"/>
</dbReference>
<evidence type="ECO:0000313" key="3">
    <source>
        <dbReference type="Proteomes" id="UP000033070"/>
    </source>
</evidence>
<protein>
    <submittedName>
        <fullName evidence="2">Multidrug export protein AcrF</fullName>
    </submittedName>
</protein>
<feature type="transmembrane region" description="Helical" evidence="1">
    <location>
        <begin position="338"/>
        <end position="357"/>
    </location>
</feature>
<dbReference type="Gene3D" id="3.30.70.1320">
    <property type="entry name" value="Multidrug efflux transporter AcrB pore domain like"/>
    <property type="match status" value="1"/>
</dbReference>
<dbReference type="SUPFAM" id="SSF82693">
    <property type="entry name" value="Multidrug efflux transporter AcrB pore domain, PN1, PN2, PC1 and PC2 subdomains"/>
    <property type="match status" value="3"/>
</dbReference>
<keyword evidence="1" id="KW-0472">Membrane</keyword>